<evidence type="ECO:0000256" key="9">
    <source>
        <dbReference type="PIRSR" id="PIRSR604241-50"/>
    </source>
</evidence>
<keyword evidence="7" id="KW-0968">Cytoplasmic vesicle</keyword>
<keyword evidence="5" id="KW-0472">Membrane</keyword>
<keyword evidence="4 10" id="KW-0072">Autophagy</keyword>
<evidence type="ECO:0000313" key="12">
    <source>
        <dbReference type="Proteomes" id="UP001607302"/>
    </source>
</evidence>
<evidence type="ECO:0000256" key="7">
    <source>
        <dbReference type="ARBA" id="ARBA00023329"/>
    </source>
</evidence>
<dbReference type="GO" id="GO:0012505">
    <property type="term" value="C:endomembrane system"/>
    <property type="evidence" value="ECO:0007669"/>
    <property type="project" value="UniProtKB-SubCell"/>
</dbReference>
<dbReference type="AlphaFoldDB" id="A0ABD2A0J1"/>
<dbReference type="Proteomes" id="UP001607302">
    <property type="component" value="Unassembled WGS sequence"/>
</dbReference>
<dbReference type="EMBL" id="JAUDFV010000157">
    <property type="protein sequence ID" value="KAL2714128.1"/>
    <property type="molecule type" value="Genomic_DNA"/>
</dbReference>
<evidence type="ECO:0000313" key="11">
    <source>
        <dbReference type="EMBL" id="KAL2714128.1"/>
    </source>
</evidence>
<evidence type="ECO:0000256" key="4">
    <source>
        <dbReference type="ARBA" id="ARBA00023006"/>
    </source>
</evidence>
<organism evidence="11 12">
    <name type="scientific">Vespula squamosa</name>
    <name type="common">Southern yellow jacket</name>
    <name type="synonym">Wasp</name>
    <dbReference type="NCBI Taxonomy" id="30214"/>
    <lineage>
        <taxon>Eukaryota</taxon>
        <taxon>Metazoa</taxon>
        <taxon>Ecdysozoa</taxon>
        <taxon>Arthropoda</taxon>
        <taxon>Hexapoda</taxon>
        <taxon>Insecta</taxon>
        <taxon>Pterygota</taxon>
        <taxon>Neoptera</taxon>
        <taxon>Endopterygota</taxon>
        <taxon>Hymenoptera</taxon>
        <taxon>Apocrita</taxon>
        <taxon>Aculeata</taxon>
        <taxon>Vespoidea</taxon>
        <taxon>Vespidae</taxon>
        <taxon>Vespinae</taxon>
        <taxon>Vespula</taxon>
    </lineage>
</organism>
<comment type="caution">
    <text evidence="11">The sequence shown here is derived from an EMBL/GenBank/DDBJ whole genome shotgun (WGS) entry which is preliminary data.</text>
</comment>
<feature type="lipid moiety-binding region" description="Phosphatidylserine amidated glycine; alternate" evidence="9">
    <location>
        <position position="155"/>
    </location>
</feature>
<accession>A0ABD2A0J1</accession>
<evidence type="ECO:0000256" key="2">
    <source>
        <dbReference type="ARBA" id="ARBA00007293"/>
    </source>
</evidence>
<gene>
    <name evidence="11" type="ORF">V1478_016685</name>
</gene>
<dbReference type="GO" id="GO:0006950">
    <property type="term" value="P:response to stress"/>
    <property type="evidence" value="ECO:0007669"/>
    <property type="project" value="UniProtKB-ARBA"/>
</dbReference>
<keyword evidence="3" id="KW-0963">Cytoplasm</keyword>
<proteinExistence type="inferred from homology"/>
<name>A0ABD2A0J1_VESSQ</name>
<comment type="similarity">
    <text evidence="2 10">Belongs to the ATG8 family.</text>
</comment>
<sequence length="156" mass="18229">MTTTTATTTMMMMMMMMVRTPTPPPPPPLLPPRPQPLPLARYYEEQQRPQRVADVEAIRERHPNKIPVIVERFPGEKQLPILDKTKYLVPDFLTVAEFIRIIRRRLQLNPTQAFFLLVNRRSLVSASMTMLQLYQKEKDEDGFLYIVFASQEVFGH</sequence>
<evidence type="ECO:0000256" key="5">
    <source>
        <dbReference type="ARBA" id="ARBA00023136"/>
    </source>
</evidence>
<evidence type="ECO:0000256" key="3">
    <source>
        <dbReference type="ARBA" id="ARBA00022490"/>
    </source>
</evidence>
<evidence type="ECO:0000256" key="8">
    <source>
        <dbReference type="ARBA" id="ARBA00037868"/>
    </source>
</evidence>
<dbReference type="SUPFAM" id="SSF54236">
    <property type="entry name" value="Ubiquitin-like"/>
    <property type="match status" value="1"/>
</dbReference>
<dbReference type="GO" id="GO:0031410">
    <property type="term" value="C:cytoplasmic vesicle"/>
    <property type="evidence" value="ECO:0007669"/>
    <property type="project" value="UniProtKB-KW"/>
</dbReference>
<comment type="subcellular location">
    <subcellularLocation>
        <location evidence="1">Cytoplasmic vesicle</location>
        <location evidence="1">Autophagosome</location>
    </subcellularLocation>
    <subcellularLocation>
        <location evidence="8">Endomembrane system</location>
        <topology evidence="8">Lipid-anchor</topology>
    </subcellularLocation>
</comment>
<dbReference type="Pfam" id="PF02991">
    <property type="entry name" value="ATG8"/>
    <property type="match status" value="1"/>
</dbReference>
<dbReference type="CDD" id="cd16129">
    <property type="entry name" value="Ubl_ATG8_MAP1LC3"/>
    <property type="match status" value="1"/>
</dbReference>
<dbReference type="GO" id="GO:0016236">
    <property type="term" value="P:macroautophagy"/>
    <property type="evidence" value="ECO:0007669"/>
    <property type="project" value="UniProtKB-ARBA"/>
</dbReference>
<dbReference type="InterPro" id="IPR004241">
    <property type="entry name" value="Atg8-like"/>
</dbReference>
<dbReference type="PANTHER" id="PTHR10969">
    <property type="entry name" value="MICROTUBULE-ASSOCIATED PROTEINS 1A/1B LIGHT CHAIN 3-RELATED"/>
    <property type="match status" value="1"/>
</dbReference>
<keyword evidence="6 9" id="KW-0449">Lipoprotein</keyword>
<protein>
    <submittedName>
        <fullName evidence="11">Microtubule-associated proteins 1A/1B light chain 3A-like</fullName>
    </submittedName>
</protein>
<dbReference type="GO" id="GO:0005776">
    <property type="term" value="C:autophagosome"/>
    <property type="evidence" value="ECO:0007669"/>
    <property type="project" value="UniProtKB-SubCell"/>
</dbReference>
<reference evidence="11 12" key="1">
    <citation type="journal article" date="2024" name="Ann. Entomol. Soc. Am.">
        <title>Genomic analyses of the southern and eastern yellowjacket wasps (Hymenoptera: Vespidae) reveal evolutionary signatures of social life.</title>
        <authorList>
            <person name="Catto M.A."/>
            <person name="Caine P.B."/>
            <person name="Orr S.E."/>
            <person name="Hunt B.G."/>
            <person name="Goodisman M.A.D."/>
        </authorList>
    </citation>
    <scope>NUCLEOTIDE SEQUENCE [LARGE SCALE GENOMIC DNA]</scope>
    <source>
        <strain evidence="11">233</strain>
        <tissue evidence="11">Head and thorax</tissue>
    </source>
</reference>
<dbReference type="FunFam" id="3.10.20.90:FF:000149">
    <property type="entry name" value="microtubule-associated proteins 1A/1B light chain 3C"/>
    <property type="match status" value="1"/>
</dbReference>
<dbReference type="InterPro" id="IPR029071">
    <property type="entry name" value="Ubiquitin-like_domsf"/>
</dbReference>
<dbReference type="Gene3D" id="3.10.20.90">
    <property type="entry name" value="Phosphatidylinositol 3-kinase Catalytic Subunit, Chain A, domain 1"/>
    <property type="match status" value="1"/>
</dbReference>
<evidence type="ECO:0000256" key="10">
    <source>
        <dbReference type="RuleBase" id="RU004384"/>
    </source>
</evidence>
<evidence type="ECO:0000256" key="1">
    <source>
        <dbReference type="ARBA" id="ARBA00004419"/>
    </source>
</evidence>
<evidence type="ECO:0000256" key="6">
    <source>
        <dbReference type="ARBA" id="ARBA00023288"/>
    </source>
</evidence>
<keyword evidence="12" id="KW-1185">Reference proteome</keyword>